<accession>A0AA35LNF5</accession>
<organism evidence="1 2">
    <name type="scientific">Podarcis lilfordi</name>
    <name type="common">Lilford's wall lizard</name>
    <dbReference type="NCBI Taxonomy" id="74358"/>
    <lineage>
        <taxon>Eukaryota</taxon>
        <taxon>Metazoa</taxon>
        <taxon>Chordata</taxon>
        <taxon>Craniata</taxon>
        <taxon>Vertebrata</taxon>
        <taxon>Euteleostomi</taxon>
        <taxon>Lepidosauria</taxon>
        <taxon>Squamata</taxon>
        <taxon>Bifurcata</taxon>
        <taxon>Unidentata</taxon>
        <taxon>Episquamata</taxon>
        <taxon>Laterata</taxon>
        <taxon>Lacertibaenia</taxon>
        <taxon>Lacertidae</taxon>
        <taxon>Podarcis</taxon>
    </lineage>
</organism>
<dbReference type="InterPro" id="IPR042566">
    <property type="entry name" value="L1_C"/>
</dbReference>
<dbReference type="Gene3D" id="3.30.250.20">
    <property type="entry name" value="L1 transposable element, C-terminal domain"/>
    <property type="match status" value="1"/>
</dbReference>
<protein>
    <submittedName>
        <fullName evidence="1">Uncharacterized protein</fullName>
    </submittedName>
</protein>
<proteinExistence type="predicted"/>
<dbReference type="AlphaFoldDB" id="A0AA35LNF5"/>
<gene>
    <name evidence="1" type="ORF">PODLI_1B037610</name>
</gene>
<evidence type="ECO:0000313" key="1">
    <source>
        <dbReference type="EMBL" id="CAI5799474.1"/>
    </source>
</evidence>
<sequence>MHEETVDALAFMEIKHKELNLRFRGVIEQEGENIKERLIMEIANWLGLDEEEVGKTIDKAFRIKYKTERGKKNLPGDCLVFLNSREMKDLILRTNLERKLCINEKIIIIYKETPKRFLKRREEYKDITLILRKNEIWYKWEFPEGVSFFYKDKKFKIKSTQEIVKFMRRYGKELGKKEDDTPLEEEEEKEI</sequence>
<evidence type="ECO:0000313" key="2">
    <source>
        <dbReference type="Proteomes" id="UP001178461"/>
    </source>
</evidence>
<name>A0AA35LNF5_9SAUR</name>
<reference evidence="1" key="1">
    <citation type="submission" date="2022-12" db="EMBL/GenBank/DDBJ databases">
        <authorList>
            <person name="Alioto T."/>
            <person name="Alioto T."/>
            <person name="Gomez Garrido J."/>
        </authorList>
    </citation>
    <scope>NUCLEOTIDE SEQUENCE</scope>
</reference>
<keyword evidence="2" id="KW-1185">Reference proteome</keyword>
<dbReference type="Proteomes" id="UP001178461">
    <property type="component" value="Chromosome W"/>
</dbReference>
<dbReference type="EMBL" id="OX395145">
    <property type="protein sequence ID" value="CAI5799474.1"/>
    <property type="molecule type" value="Genomic_DNA"/>
</dbReference>